<comment type="caution">
    <text evidence="2">The sequence shown here is derived from an EMBL/GenBank/DDBJ whole genome shotgun (WGS) entry which is preliminary data.</text>
</comment>
<name>A0A8J2LGA4_9HEXA</name>
<gene>
    <name evidence="2" type="ORF">AFUS01_LOCUS40914</name>
</gene>
<dbReference type="EMBL" id="CAJVCH010559075">
    <property type="protein sequence ID" value="CAG7831158.1"/>
    <property type="molecule type" value="Genomic_DNA"/>
</dbReference>
<reference evidence="2" key="1">
    <citation type="submission" date="2021-06" db="EMBL/GenBank/DDBJ databases">
        <authorList>
            <person name="Hodson N. C."/>
            <person name="Mongue J. A."/>
            <person name="Jaron S. K."/>
        </authorList>
    </citation>
    <scope>NUCLEOTIDE SEQUENCE</scope>
</reference>
<proteinExistence type="predicted"/>
<evidence type="ECO:0000256" key="1">
    <source>
        <dbReference type="SAM" id="Phobius"/>
    </source>
</evidence>
<keyword evidence="3" id="KW-1185">Reference proteome</keyword>
<dbReference type="AlphaFoldDB" id="A0A8J2LGA4"/>
<feature type="transmembrane region" description="Helical" evidence="1">
    <location>
        <begin position="6"/>
        <end position="24"/>
    </location>
</feature>
<keyword evidence="1" id="KW-0812">Transmembrane</keyword>
<accession>A0A8J2LGA4</accession>
<keyword evidence="1" id="KW-1133">Transmembrane helix</keyword>
<organism evidence="2 3">
    <name type="scientific">Allacma fusca</name>
    <dbReference type="NCBI Taxonomy" id="39272"/>
    <lineage>
        <taxon>Eukaryota</taxon>
        <taxon>Metazoa</taxon>
        <taxon>Ecdysozoa</taxon>
        <taxon>Arthropoda</taxon>
        <taxon>Hexapoda</taxon>
        <taxon>Collembola</taxon>
        <taxon>Symphypleona</taxon>
        <taxon>Sminthuridae</taxon>
        <taxon>Allacma</taxon>
    </lineage>
</organism>
<evidence type="ECO:0000313" key="2">
    <source>
        <dbReference type="EMBL" id="CAG7831158.1"/>
    </source>
</evidence>
<protein>
    <submittedName>
        <fullName evidence="2">Uncharacterized protein</fullName>
    </submittedName>
</protein>
<dbReference type="Proteomes" id="UP000708208">
    <property type="component" value="Unassembled WGS sequence"/>
</dbReference>
<sequence length="93" mass="10834">MHAKQWFIIIIYFTAGVTASWDVLTNKGIKSQWDEEEEEDIGIPLESYQRNSIVPIVKCPAGTFRGSLRYTRGGKRYFEFQSIPYAEPPKRFE</sequence>
<keyword evidence="1" id="KW-0472">Membrane</keyword>
<evidence type="ECO:0000313" key="3">
    <source>
        <dbReference type="Proteomes" id="UP000708208"/>
    </source>
</evidence>
<feature type="non-terminal residue" evidence="2">
    <location>
        <position position="93"/>
    </location>
</feature>